<dbReference type="AlphaFoldDB" id="A0A5K1K607"/>
<accession>A0A5K1K607</accession>
<evidence type="ECO:0000313" key="1">
    <source>
        <dbReference type="EMBL" id="VWP01600.1"/>
    </source>
</evidence>
<organism evidence="1">
    <name type="scientific">Ganoderma boninense</name>
    <dbReference type="NCBI Taxonomy" id="34458"/>
    <lineage>
        <taxon>Eukaryota</taxon>
        <taxon>Fungi</taxon>
        <taxon>Dikarya</taxon>
        <taxon>Basidiomycota</taxon>
        <taxon>Agaricomycotina</taxon>
        <taxon>Agaricomycetes</taxon>
        <taxon>Polyporales</taxon>
        <taxon>Polyporaceae</taxon>
        <taxon>Ganoderma</taxon>
    </lineage>
</organism>
<reference evidence="1" key="1">
    <citation type="submission" date="2019-10" db="EMBL/GenBank/DDBJ databases">
        <authorList>
            <person name="Nor Muhammad N."/>
        </authorList>
    </citation>
    <scope>NUCLEOTIDE SEQUENCE</scope>
</reference>
<gene>
    <name evidence="1" type="primary">I1RI73</name>
</gene>
<dbReference type="Gene3D" id="1.10.600.10">
    <property type="entry name" value="Farnesyl Diphosphate Synthase"/>
    <property type="match status" value="1"/>
</dbReference>
<sequence>MNNQNEVKEILRDYLKRSVTTAKTDDFYLVKIHERSAKLFQRIFGTVSDFVEDVGDNVEVAKKLSTVAADMGVTAYGHTSSAHQEYIALYTACVVYADDVGSRHVEALAQFSHRFSTGEKHPFPVLNVLAGLMKQSYDLWSKTGADAIISSTLMGIAARHLECTSNDMTITPQATWWPNYFRNRTGFATAYAHFNFMKSWRPTPDSYMQSLPYLEFFINSCK</sequence>
<proteinExistence type="predicted"/>
<protein>
    <submittedName>
        <fullName evidence="1">Uncharacterized protein</fullName>
    </submittedName>
</protein>
<name>A0A5K1K607_9APHY</name>
<dbReference type="InterPro" id="IPR008949">
    <property type="entry name" value="Isoprenoid_synthase_dom_sf"/>
</dbReference>
<dbReference type="EMBL" id="LR729505">
    <property type="protein sequence ID" value="VWP01600.1"/>
    <property type="molecule type" value="Genomic_DNA"/>
</dbReference>